<dbReference type="InterPro" id="IPR002344">
    <property type="entry name" value="Lupus_La"/>
</dbReference>
<organism evidence="9 10">
    <name type="scientific">Microthlaspi erraticum</name>
    <dbReference type="NCBI Taxonomy" id="1685480"/>
    <lineage>
        <taxon>Eukaryota</taxon>
        <taxon>Viridiplantae</taxon>
        <taxon>Streptophyta</taxon>
        <taxon>Embryophyta</taxon>
        <taxon>Tracheophyta</taxon>
        <taxon>Spermatophyta</taxon>
        <taxon>Magnoliopsida</taxon>
        <taxon>eudicotyledons</taxon>
        <taxon>Gunneridae</taxon>
        <taxon>Pentapetalae</taxon>
        <taxon>rosids</taxon>
        <taxon>malvids</taxon>
        <taxon>Brassicales</taxon>
        <taxon>Brassicaceae</taxon>
        <taxon>Coluteocarpeae</taxon>
        <taxon>Microthlaspi</taxon>
    </lineage>
</organism>
<evidence type="ECO:0000259" key="8">
    <source>
        <dbReference type="PROSITE" id="PS51939"/>
    </source>
</evidence>
<sequence>MVSFDEETAQKLRTQVEFYFSDSNLPRDDFLSKEVRKRVDGMVSLQLVCSFSRMRVLLDISRGKIPTFVVTEVADVLRTSDFLKVSADGLRIGRVTKLSKPKEVLEIVDRRTIAASPFEHDTEMEDVVTFFSRYAKLNSVRLPHHVGDKELFCGTVLVEFSSEQEAGDFLKKSLVYGGVDLELIPKREFDKQREARSKELEYSVPRNKFQRGQILRFTLRKIARAEKKESLLVDDKADQLVVPAWSSCEVFKEVFDRFGSVRHIEYSGGMDSGYVCFKNARTATKASSAVEFVGGLIVKNTFSVALETVDEEMEIEVWRRVPLSAKQ</sequence>
<dbReference type="EMBL" id="CACVBM020001806">
    <property type="protein sequence ID" value="CAA7059912.1"/>
    <property type="molecule type" value="Genomic_DNA"/>
</dbReference>
<dbReference type="InterPro" id="IPR045180">
    <property type="entry name" value="La_dom_prot"/>
</dbReference>
<comment type="function">
    <text evidence="5">Binds to the 3' poly(U) terminus of nascent RNA polymerase III transcripts, protecting them from exonuclease digestion and facilitating their folding and maturation.</text>
</comment>
<keyword evidence="10" id="KW-1185">Reference proteome</keyword>
<feature type="domain" description="XRRM" evidence="8">
    <location>
        <begin position="226"/>
        <end position="327"/>
    </location>
</feature>
<dbReference type="PANTHER" id="PTHR22792">
    <property type="entry name" value="LUPUS LA PROTEIN-RELATED"/>
    <property type="match status" value="1"/>
</dbReference>
<gene>
    <name evidence="9" type="ORF">MERR_LOCUS47148</name>
</gene>
<dbReference type="Gene3D" id="3.30.70.330">
    <property type="match status" value="2"/>
</dbReference>
<dbReference type="InterPro" id="IPR012677">
    <property type="entry name" value="Nucleotide-bd_a/b_plait_sf"/>
</dbReference>
<dbReference type="InterPro" id="IPR006630">
    <property type="entry name" value="La_HTH"/>
</dbReference>
<protein>
    <submittedName>
        <fullName evidence="9">Uncharacterized protein</fullName>
    </submittedName>
</protein>
<dbReference type="GO" id="GO:0006396">
    <property type="term" value="P:RNA processing"/>
    <property type="evidence" value="ECO:0007669"/>
    <property type="project" value="InterPro"/>
</dbReference>
<evidence type="ECO:0000256" key="4">
    <source>
        <dbReference type="ARBA" id="ARBA00023242"/>
    </source>
</evidence>
<comment type="caution">
    <text evidence="9">The sequence shown here is derived from an EMBL/GenBank/DDBJ whole genome shotgun (WGS) entry which is preliminary data.</text>
</comment>
<dbReference type="PROSITE" id="PS51939">
    <property type="entry name" value="XRRM"/>
    <property type="match status" value="1"/>
</dbReference>
<dbReference type="InterPro" id="IPR035979">
    <property type="entry name" value="RBD_domain_sf"/>
</dbReference>
<dbReference type="SUPFAM" id="SSF46785">
    <property type="entry name" value="Winged helix' DNA-binding domain"/>
    <property type="match status" value="1"/>
</dbReference>
<dbReference type="PANTHER" id="PTHR22792:SF133">
    <property type="entry name" value="LA PROTEIN 2"/>
    <property type="match status" value="1"/>
</dbReference>
<evidence type="ECO:0000256" key="2">
    <source>
        <dbReference type="ARBA" id="ARBA00004642"/>
    </source>
</evidence>
<dbReference type="CDD" id="cd12291">
    <property type="entry name" value="RRM1_La"/>
    <property type="match status" value="1"/>
</dbReference>
<dbReference type="Pfam" id="PF08777">
    <property type="entry name" value="RRM_3"/>
    <property type="match status" value="1"/>
</dbReference>
<dbReference type="Gene3D" id="1.10.10.10">
    <property type="entry name" value="Winged helix-like DNA-binding domain superfamily/Winged helix DNA-binding domain"/>
    <property type="match status" value="1"/>
</dbReference>
<evidence type="ECO:0000256" key="5">
    <source>
        <dbReference type="ARBA" id="ARBA00057261"/>
    </source>
</evidence>
<reference evidence="9" key="1">
    <citation type="submission" date="2020-01" db="EMBL/GenBank/DDBJ databases">
        <authorList>
            <person name="Mishra B."/>
        </authorList>
    </citation>
    <scope>NUCLEOTIDE SEQUENCE [LARGE SCALE GENOMIC DNA]</scope>
</reference>
<evidence type="ECO:0000256" key="3">
    <source>
        <dbReference type="ARBA" id="ARBA00022884"/>
    </source>
</evidence>
<comment type="subcellular location">
    <subcellularLocation>
        <location evidence="1">Nucleus</location>
        <location evidence="1">Nucleolus</location>
    </subcellularLocation>
    <subcellularLocation>
        <location evidence="2">Nucleus</location>
        <location evidence="2">Nucleoplasm</location>
    </subcellularLocation>
</comment>
<dbReference type="GO" id="GO:0005730">
    <property type="term" value="C:nucleolus"/>
    <property type="evidence" value="ECO:0007669"/>
    <property type="project" value="UniProtKB-SubCell"/>
</dbReference>
<dbReference type="InterPro" id="IPR036390">
    <property type="entry name" value="WH_DNA-bd_sf"/>
</dbReference>
<dbReference type="AlphaFoldDB" id="A0A6D2LI79"/>
<evidence type="ECO:0000313" key="10">
    <source>
        <dbReference type="Proteomes" id="UP000467841"/>
    </source>
</evidence>
<dbReference type="GO" id="GO:0005654">
    <property type="term" value="C:nucleoplasm"/>
    <property type="evidence" value="ECO:0007669"/>
    <property type="project" value="UniProtKB-SubCell"/>
</dbReference>
<evidence type="ECO:0000256" key="1">
    <source>
        <dbReference type="ARBA" id="ARBA00004604"/>
    </source>
</evidence>
<evidence type="ECO:0000313" key="9">
    <source>
        <dbReference type="EMBL" id="CAA7059912.1"/>
    </source>
</evidence>
<dbReference type="Pfam" id="PF05383">
    <property type="entry name" value="La"/>
    <property type="match status" value="1"/>
</dbReference>
<dbReference type="SUPFAM" id="SSF54928">
    <property type="entry name" value="RNA-binding domain, RBD"/>
    <property type="match status" value="1"/>
</dbReference>
<dbReference type="OrthoDB" id="439993at2759"/>
<name>A0A6D2LI79_9BRAS</name>
<dbReference type="FunFam" id="1.10.10.10:FF:000795">
    <property type="entry name" value="La protein 2"/>
    <property type="match status" value="1"/>
</dbReference>
<feature type="domain" description="HTH La-type RNA-binding" evidence="7">
    <location>
        <begin position="2"/>
        <end position="102"/>
    </location>
</feature>
<evidence type="ECO:0000259" key="7">
    <source>
        <dbReference type="PROSITE" id="PS50961"/>
    </source>
</evidence>
<dbReference type="PRINTS" id="PR00302">
    <property type="entry name" value="LUPUSLA"/>
</dbReference>
<accession>A0A6D2LI79</accession>
<dbReference type="PROSITE" id="PS50961">
    <property type="entry name" value="HTH_LA"/>
    <property type="match status" value="1"/>
</dbReference>
<evidence type="ECO:0000256" key="6">
    <source>
        <dbReference type="PROSITE-ProRule" id="PRU00332"/>
    </source>
</evidence>
<dbReference type="Proteomes" id="UP000467841">
    <property type="component" value="Unassembled WGS sequence"/>
</dbReference>
<keyword evidence="3 6" id="KW-0694">RNA-binding</keyword>
<dbReference type="InterPro" id="IPR036388">
    <property type="entry name" value="WH-like_DNA-bd_sf"/>
</dbReference>
<proteinExistence type="predicted"/>
<dbReference type="InterPro" id="IPR014886">
    <property type="entry name" value="La_xRRM"/>
</dbReference>
<dbReference type="GO" id="GO:1990904">
    <property type="term" value="C:ribonucleoprotein complex"/>
    <property type="evidence" value="ECO:0007669"/>
    <property type="project" value="UniProtKB-UniRule"/>
</dbReference>
<dbReference type="GO" id="GO:0003729">
    <property type="term" value="F:mRNA binding"/>
    <property type="evidence" value="ECO:0007669"/>
    <property type="project" value="TreeGrafter"/>
</dbReference>
<dbReference type="SMART" id="SM00715">
    <property type="entry name" value="LA"/>
    <property type="match status" value="1"/>
</dbReference>
<keyword evidence="4" id="KW-0539">Nucleus</keyword>